<reference evidence="1 2" key="1">
    <citation type="submission" date="2014-06" db="EMBL/GenBank/DDBJ databases">
        <title>Draft genome sequence of Bacillus manliponensis JCM 15802 (MCCC 1A00708).</title>
        <authorList>
            <person name="Lai Q."/>
            <person name="Liu Y."/>
            <person name="Shao Z."/>
        </authorList>
    </citation>
    <scope>NUCLEOTIDE SEQUENCE [LARGE SCALE GENOMIC DNA]</scope>
    <source>
        <strain evidence="1 2">JCM 15802</strain>
    </source>
</reference>
<dbReference type="OrthoDB" id="3235126at2"/>
<evidence type="ECO:0000313" key="1">
    <source>
        <dbReference type="EMBL" id="KEK19985.1"/>
    </source>
</evidence>
<dbReference type="PANTHER" id="PTHR40050">
    <property type="entry name" value="INNER SPORE COAT PROTEIN H"/>
    <property type="match status" value="1"/>
</dbReference>
<dbReference type="EMBL" id="JOTN01000005">
    <property type="protein sequence ID" value="KEK19985.1"/>
    <property type="molecule type" value="Genomic_DNA"/>
</dbReference>
<dbReference type="eggNOG" id="COG5337">
    <property type="taxonomic scope" value="Bacteria"/>
</dbReference>
<evidence type="ECO:0000313" key="2">
    <source>
        <dbReference type="Proteomes" id="UP000027822"/>
    </source>
</evidence>
<dbReference type="PANTHER" id="PTHR40050:SF1">
    <property type="entry name" value="INNER SPORE COAT PROTEIN H"/>
    <property type="match status" value="1"/>
</dbReference>
<dbReference type="InterPro" id="IPR014867">
    <property type="entry name" value="Spore_coat_CotH_CotH2/3/7"/>
</dbReference>
<keyword evidence="1" id="KW-0946">Virion</keyword>
<keyword evidence="2" id="KW-1185">Reference proteome</keyword>
<dbReference type="STRING" id="574376.BAMA_19685"/>
<accession>A0A073K0H4</accession>
<gene>
    <name evidence="1" type="ORF">BAMA_19685</name>
</gene>
<dbReference type="RefSeq" id="WP_034638247.1">
    <property type="nucleotide sequence ID" value="NZ_CBCSJC010000007.1"/>
</dbReference>
<keyword evidence="1" id="KW-0167">Capsid protein</keyword>
<organism evidence="1 2">
    <name type="scientific">Bacillus manliponensis</name>
    <dbReference type="NCBI Taxonomy" id="574376"/>
    <lineage>
        <taxon>Bacteria</taxon>
        <taxon>Bacillati</taxon>
        <taxon>Bacillota</taxon>
        <taxon>Bacilli</taxon>
        <taxon>Bacillales</taxon>
        <taxon>Bacillaceae</taxon>
        <taxon>Bacillus</taxon>
        <taxon>Bacillus cereus group</taxon>
    </lineage>
</organism>
<dbReference type="AlphaFoldDB" id="A0A073K0H4"/>
<dbReference type="Pfam" id="PF08757">
    <property type="entry name" value="CotH"/>
    <property type="match status" value="1"/>
</dbReference>
<proteinExistence type="predicted"/>
<name>A0A073K0H4_9BACI</name>
<sequence>MIPSYDFFIHPMYIVELRNDVWCDDPVPAKLTYGNKKYDIDIVYRGSHIREFEKKSYHVMFYKPKLFQGVREIHLNAEFNDPSLIRNKLSLDFFHDIGTLSPKSQHVFVKINNQIQGVYLQLESVDHLFLQSRNLPNGSIYYAIDDDANFSLLSELKNDVKKNLSVGYELKYGNEQSERYLSEFIYNLNIISRAEYEKEIVKYVDVDKYLRWLAGVVCTQNFDGFVHNYALYQNGETNLFEVIPWDYDATWGRDVQGKTMDHDYVRIQGYNTLSARLLDVPAFRKQYRNIIEEILSKQFTVEYIKRKIENMHTVIRPYILQDPYLKERIDIFDEEQTVILEYVKKRRGFLQNHLKELQ</sequence>
<comment type="caution">
    <text evidence="1">The sequence shown here is derived from an EMBL/GenBank/DDBJ whole genome shotgun (WGS) entry which is preliminary data.</text>
</comment>
<protein>
    <submittedName>
        <fullName evidence="1">Spore coat protein</fullName>
    </submittedName>
</protein>
<dbReference type="Proteomes" id="UP000027822">
    <property type="component" value="Unassembled WGS sequence"/>
</dbReference>